<dbReference type="AlphaFoldDB" id="A0A8I2H6C9"/>
<dbReference type="Proteomes" id="UP001304419">
    <property type="component" value="Chromosome 1"/>
</dbReference>
<evidence type="ECO:0000313" key="3">
    <source>
        <dbReference type="Proteomes" id="UP000646877"/>
    </source>
</evidence>
<evidence type="ECO:0000313" key="4">
    <source>
        <dbReference type="Proteomes" id="UP001304419"/>
    </source>
</evidence>
<dbReference type="EMBL" id="CP137578">
    <property type="protein sequence ID" value="WOX27895.1"/>
    <property type="molecule type" value="Genomic_DNA"/>
</dbReference>
<dbReference type="RefSeq" id="WP_193522248.1">
    <property type="nucleotide sequence ID" value="NZ_CBCSDF010000012.1"/>
</dbReference>
<gene>
    <name evidence="1" type="ORF">F9Y85_17075</name>
    <name evidence="2" type="ORF">R5H13_14720</name>
</gene>
<sequence length="191" mass="21640">MKSLGPVKLGYHWGEASSPNVIPQETIPLINLGYGAAKNITLDWKFEHEKLLEDANKLAHTTHQEYFLKVDKQTLSAVSKGMILLNIIANNEQQQVDFLLPNTTNKGVLSVEIPSLYTVLTSCYLSLCVHAKLKPEDIKLPMLSLVIEFQDVASKKYNKEFRFECDIKHFYKGSQKSGEELPMCELKLTQI</sequence>
<reference evidence="2 4" key="2">
    <citation type="submission" date="2023-10" db="EMBL/GenBank/DDBJ databases">
        <title>To unveil natural product biosynthetic capacity in Pseudoalteromonas.</title>
        <authorList>
            <person name="Wang J."/>
        </authorList>
    </citation>
    <scope>NUCLEOTIDE SEQUENCE [LARGE SCALE GENOMIC DNA]</scope>
    <source>
        <strain evidence="2 4">DSM 15914</strain>
    </source>
</reference>
<dbReference type="EMBL" id="WEIA01000011">
    <property type="protein sequence ID" value="NLR22990.1"/>
    <property type="molecule type" value="Genomic_DNA"/>
</dbReference>
<accession>A0A8I2H6C9</accession>
<reference evidence="1" key="1">
    <citation type="submission" date="2019-10" db="EMBL/GenBank/DDBJ databases">
        <authorList>
            <person name="Paulsen S."/>
        </authorList>
    </citation>
    <scope>NUCLEOTIDE SEQUENCE</scope>
    <source>
        <strain evidence="1">LMG 19692</strain>
    </source>
</reference>
<proteinExistence type="predicted"/>
<evidence type="ECO:0000313" key="2">
    <source>
        <dbReference type="EMBL" id="WOX27895.1"/>
    </source>
</evidence>
<evidence type="ECO:0000313" key="1">
    <source>
        <dbReference type="EMBL" id="NLR22990.1"/>
    </source>
</evidence>
<organism evidence="1 3">
    <name type="scientific">Pseudoalteromonas maricaloris</name>
    <dbReference type="NCBI Taxonomy" id="184924"/>
    <lineage>
        <taxon>Bacteria</taxon>
        <taxon>Pseudomonadati</taxon>
        <taxon>Pseudomonadota</taxon>
        <taxon>Gammaproteobacteria</taxon>
        <taxon>Alteromonadales</taxon>
        <taxon>Pseudoalteromonadaceae</taxon>
        <taxon>Pseudoalteromonas</taxon>
    </lineage>
</organism>
<keyword evidence="4" id="KW-1185">Reference proteome</keyword>
<dbReference type="Proteomes" id="UP000646877">
    <property type="component" value="Unassembled WGS sequence"/>
</dbReference>
<name>A0A8I2H6C9_9GAMM</name>
<protein>
    <submittedName>
        <fullName evidence="1">Uncharacterized protein</fullName>
    </submittedName>
</protein>